<dbReference type="PROSITE" id="PS51782">
    <property type="entry name" value="LYSM"/>
    <property type="match status" value="1"/>
</dbReference>
<dbReference type="RefSeq" id="WP_216130589.1">
    <property type="nucleotide sequence ID" value="NZ_CP064782.1"/>
</dbReference>
<feature type="domain" description="LysM" evidence="2">
    <location>
        <begin position="48"/>
        <end position="97"/>
    </location>
</feature>
<dbReference type="CDD" id="cd00118">
    <property type="entry name" value="LysM"/>
    <property type="match status" value="1"/>
</dbReference>
<reference evidence="3" key="1">
    <citation type="submission" date="2020-11" db="EMBL/GenBank/DDBJ databases">
        <title>Azospira inquinata sp. nov.</title>
        <authorList>
            <person name="Moe W.M."/>
            <person name="Mikes M.C."/>
        </authorList>
    </citation>
    <scope>NUCLEOTIDE SEQUENCE</scope>
    <source>
        <strain evidence="3">Azo-3</strain>
    </source>
</reference>
<dbReference type="InterPro" id="IPR018392">
    <property type="entry name" value="LysM"/>
</dbReference>
<name>A0A975XVZ0_9RHOO</name>
<sequence length="364" mass="40368">MFRTPFPAPGTRWGTRLARIIATLAFSVAVTQAQAVQGDVTLADGAPDHYVVVKGDTLWGIAGKFIKEPWRWPEIWHLNKGTIHNPNRIYPGDMVLLVRGADGRLQLKVAHPYKGNRSGTVKLEPKEYTEKEADEIPAIPPKDIEPYLTRPLVVDNKSMDDSGRIVAPQENRVNLGAGDKAYVTNVRSDGENWEIYRPGKALVDPDTKEVLGYEAFHLGTARLVRPGDPALMEITTAVQEISKFDRMLPAEKPPLLDYIPHKPDNFVEGRILSVYGGVSTGGRGSVVTLSKGAREGLEVGHVLAIYSDSKSFVQRNEQDKKETVYIPAERYGLVFVFRVFDKVSYGLVMEAEHPLAISDQVKTP</sequence>
<evidence type="ECO:0000313" key="3">
    <source>
        <dbReference type="EMBL" id="QWT50329.1"/>
    </source>
</evidence>
<proteinExistence type="predicted"/>
<dbReference type="PANTHER" id="PTHR34700:SF4">
    <property type="entry name" value="PHAGE-LIKE ELEMENT PBSX PROTEIN XKDP"/>
    <property type="match status" value="1"/>
</dbReference>
<keyword evidence="4" id="KW-1185">Reference proteome</keyword>
<dbReference type="KEGG" id="aiq:Azoinq_07020"/>
<dbReference type="Pfam" id="PF01476">
    <property type="entry name" value="LysM"/>
    <property type="match status" value="1"/>
</dbReference>
<evidence type="ECO:0000313" key="4">
    <source>
        <dbReference type="Proteomes" id="UP000683428"/>
    </source>
</evidence>
<dbReference type="PANTHER" id="PTHR34700">
    <property type="entry name" value="POTASSIUM BINDING PROTEIN KBP"/>
    <property type="match status" value="1"/>
</dbReference>
<protein>
    <submittedName>
        <fullName evidence="3">LysM peptidoglycan-binding domain-containing protein</fullName>
    </submittedName>
</protein>
<dbReference type="Proteomes" id="UP000683428">
    <property type="component" value="Chromosome"/>
</dbReference>
<organism evidence="3 4">
    <name type="scientific">Azospira inquinata</name>
    <dbReference type="NCBI Taxonomy" id="2785627"/>
    <lineage>
        <taxon>Bacteria</taxon>
        <taxon>Pseudomonadati</taxon>
        <taxon>Pseudomonadota</taxon>
        <taxon>Betaproteobacteria</taxon>
        <taxon>Rhodocyclales</taxon>
        <taxon>Rhodocyclaceae</taxon>
        <taxon>Azospira</taxon>
    </lineage>
</organism>
<feature type="signal peptide" evidence="1">
    <location>
        <begin position="1"/>
        <end position="35"/>
    </location>
</feature>
<gene>
    <name evidence="3" type="ORF">Azoinq_07020</name>
</gene>
<dbReference type="InterPro" id="IPR052196">
    <property type="entry name" value="Bact_Kbp"/>
</dbReference>
<dbReference type="AlphaFoldDB" id="A0A975XVZ0"/>
<accession>A0A975XVZ0</accession>
<evidence type="ECO:0000256" key="1">
    <source>
        <dbReference type="SAM" id="SignalP"/>
    </source>
</evidence>
<keyword evidence="1" id="KW-0732">Signal</keyword>
<evidence type="ECO:0000259" key="2">
    <source>
        <dbReference type="PROSITE" id="PS51782"/>
    </source>
</evidence>
<dbReference type="EMBL" id="CP064782">
    <property type="protein sequence ID" value="QWT50329.1"/>
    <property type="molecule type" value="Genomic_DNA"/>
</dbReference>
<feature type="chain" id="PRO_5037800559" evidence="1">
    <location>
        <begin position="36"/>
        <end position="364"/>
    </location>
</feature>